<dbReference type="SMART" id="SM00849">
    <property type="entry name" value="Lactamase_B"/>
    <property type="match status" value="1"/>
</dbReference>
<dbReference type="PANTHER" id="PTHR42951:SF17">
    <property type="entry name" value="METALLO-BETA-LACTAMASE DOMAIN-CONTAINING PROTEIN"/>
    <property type="match status" value="1"/>
</dbReference>
<dbReference type="InterPro" id="IPR050855">
    <property type="entry name" value="NDM-1-like"/>
</dbReference>
<feature type="domain" description="Metallo-beta-lactamase" evidence="2">
    <location>
        <begin position="65"/>
        <end position="255"/>
    </location>
</feature>
<accession>A0A7X1KNU4</accession>
<dbReference type="Gene3D" id="3.60.15.10">
    <property type="entry name" value="Ribonuclease Z/Hydroxyacylglutathione hydrolase-like"/>
    <property type="match status" value="1"/>
</dbReference>
<comment type="caution">
    <text evidence="3">The sequence shown here is derived from an EMBL/GenBank/DDBJ whole genome shotgun (WGS) entry which is preliminary data.</text>
</comment>
<dbReference type="InterPro" id="IPR001279">
    <property type="entry name" value="Metallo-B-lactamas"/>
</dbReference>
<dbReference type="NCBIfam" id="NF012229">
    <property type="entry name" value="bla_class_B_core"/>
    <property type="match status" value="1"/>
</dbReference>
<evidence type="ECO:0000313" key="4">
    <source>
        <dbReference type="Proteomes" id="UP000551327"/>
    </source>
</evidence>
<sequence>MPLIALLLAAALAAPAPTAVPASETAPQSAPVQTVPQACAGRDGWSEPAVPQRVFGNTWYVGTCGIAVVMISSPKGLVVIDGGPRDAGRLVADSIVRAGFRLRDVRWILSSHEHHDHAGGIAELRRLTGAKVAATAPNAAVLRTGVPAADDPQAGDLSPFEPVPVDRVLADGEVFRLGPLAITAHATPGHSPGSTSWTWRSCEGRICRAMAYADSISAVAAPGYSFTAHPDYVARFRRALATVASLPCDLVITPHPVASNLFDRLAGKAPLAATGACRRYAAQGLAGLQARLAREEQDAKAAGGRR</sequence>
<dbReference type="PANTHER" id="PTHR42951">
    <property type="entry name" value="METALLO-BETA-LACTAMASE DOMAIN-CONTAINING"/>
    <property type="match status" value="1"/>
</dbReference>
<gene>
    <name evidence="3" type="primary">bla</name>
    <name evidence="3" type="ORF">H7F53_02690</name>
</gene>
<dbReference type="AlphaFoldDB" id="A0A7X1KNU4"/>
<protein>
    <submittedName>
        <fullName evidence="3">Subclass B3 metallo-beta-lactamase</fullName>
    </submittedName>
</protein>
<proteinExistence type="predicted"/>
<dbReference type="NCBIfam" id="NF033105">
    <property type="entry name" value="bla_subclass_B3"/>
    <property type="match status" value="1"/>
</dbReference>
<reference evidence="3 4" key="1">
    <citation type="submission" date="2020-08" db="EMBL/GenBank/DDBJ databases">
        <title>The genome sequence of type strain Novosphingobium piscinae KCTC 42194.</title>
        <authorList>
            <person name="Liu Y."/>
        </authorList>
    </citation>
    <scope>NUCLEOTIDE SEQUENCE [LARGE SCALE GENOMIC DNA]</scope>
    <source>
        <strain evidence="3 4">KCTC 42194</strain>
    </source>
</reference>
<dbReference type="EMBL" id="JACLAX010000002">
    <property type="protein sequence ID" value="MBC2668051.1"/>
    <property type="molecule type" value="Genomic_DNA"/>
</dbReference>
<feature type="signal peptide" evidence="1">
    <location>
        <begin position="1"/>
        <end position="22"/>
    </location>
</feature>
<dbReference type="Proteomes" id="UP000551327">
    <property type="component" value="Unassembled WGS sequence"/>
</dbReference>
<dbReference type="SUPFAM" id="SSF56281">
    <property type="entry name" value="Metallo-hydrolase/oxidoreductase"/>
    <property type="match status" value="1"/>
</dbReference>
<name>A0A7X1KNU4_9SPHN</name>
<evidence type="ECO:0000313" key="3">
    <source>
        <dbReference type="EMBL" id="MBC2668051.1"/>
    </source>
</evidence>
<feature type="chain" id="PRO_5030607830" evidence="1">
    <location>
        <begin position="23"/>
        <end position="306"/>
    </location>
</feature>
<dbReference type="RefSeq" id="WP_185677940.1">
    <property type="nucleotide sequence ID" value="NZ_JACLAX010000002.1"/>
</dbReference>
<dbReference type="InterPro" id="IPR036866">
    <property type="entry name" value="RibonucZ/Hydroxyglut_hydro"/>
</dbReference>
<organism evidence="3 4">
    <name type="scientific">Novosphingobium piscinae</name>
    <dbReference type="NCBI Taxonomy" id="1507448"/>
    <lineage>
        <taxon>Bacteria</taxon>
        <taxon>Pseudomonadati</taxon>
        <taxon>Pseudomonadota</taxon>
        <taxon>Alphaproteobacteria</taxon>
        <taxon>Sphingomonadales</taxon>
        <taxon>Sphingomonadaceae</taxon>
        <taxon>Novosphingobium</taxon>
    </lineage>
</organism>
<keyword evidence="1" id="KW-0732">Signal</keyword>
<keyword evidence="4" id="KW-1185">Reference proteome</keyword>
<evidence type="ECO:0000259" key="2">
    <source>
        <dbReference type="SMART" id="SM00849"/>
    </source>
</evidence>
<dbReference type="Pfam" id="PF00753">
    <property type="entry name" value="Lactamase_B"/>
    <property type="match status" value="1"/>
</dbReference>
<evidence type="ECO:0000256" key="1">
    <source>
        <dbReference type="SAM" id="SignalP"/>
    </source>
</evidence>